<evidence type="ECO:0000256" key="1">
    <source>
        <dbReference type="SAM" id="SignalP"/>
    </source>
</evidence>
<dbReference type="EMBL" id="CP014546">
    <property type="protein sequence ID" value="AMN80155.1"/>
    <property type="molecule type" value="Genomic_DNA"/>
</dbReference>
<accession>A0A127I011</accession>
<reference evidence="2 3" key="1">
    <citation type="submission" date="2016-02" db="EMBL/GenBank/DDBJ databases">
        <title>Complete genome sequence of Pseudomonas azotoformans S4.</title>
        <authorList>
            <person name="Fang Y."/>
            <person name="Wu L."/>
            <person name="Feng G."/>
        </authorList>
    </citation>
    <scope>NUCLEOTIDE SEQUENCE [LARGE SCALE GENOMIC DNA]</scope>
    <source>
        <strain evidence="2 3">S4</strain>
    </source>
</reference>
<dbReference type="RefSeq" id="WP_061436211.1">
    <property type="nucleotide sequence ID" value="NZ_CP014546.1"/>
</dbReference>
<protein>
    <submittedName>
        <fullName evidence="2">Uncharacterized protein</fullName>
    </submittedName>
</protein>
<feature type="signal peptide" evidence="1">
    <location>
        <begin position="1"/>
        <end position="21"/>
    </location>
</feature>
<proteinExistence type="predicted"/>
<keyword evidence="1" id="KW-0732">Signal</keyword>
<name>A0A127I011_PSEAZ</name>
<evidence type="ECO:0000313" key="2">
    <source>
        <dbReference type="EMBL" id="AMN80155.1"/>
    </source>
</evidence>
<dbReference type="AlphaFoldDB" id="A0A127I011"/>
<dbReference type="Proteomes" id="UP000070516">
    <property type="component" value="Chromosome"/>
</dbReference>
<evidence type="ECO:0000313" key="3">
    <source>
        <dbReference type="Proteomes" id="UP000070516"/>
    </source>
</evidence>
<sequence>MKIKTLIAGLVCAAVASSASAQPLAWNDPSISDGPCTNPPPLQYPAALFNTLLGLPQLFRVYLPFGNQAYYRWVHQKMNAGVPATTPAQLLATKPRVTFPYLLALPFFALGKVDVYDQPPFGRGYFLQPVPLNAVATDLKINIVYASPGSAPDNFGGTDIPTRFIWADLTTLVEWHCFAGGVQVVNILSLTPTLTTGQISAITTFLQSYGFQPQNLMTMPY</sequence>
<gene>
    <name evidence="2" type="ORF">AYR47_18390</name>
</gene>
<dbReference type="KEGG" id="pazo:AYR47_18390"/>
<feature type="chain" id="PRO_5007449204" evidence="1">
    <location>
        <begin position="22"/>
        <end position="221"/>
    </location>
</feature>
<organism evidence="2 3">
    <name type="scientific">Pseudomonas azotoformans</name>
    <dbReference type="NCBI Taxonomy" id="47878"/>
    <lineage>
        <taxon>Bacteria</taxon>
        <taxon>Pseudomonadati</taxon>
        <taxon>Pseudomonadota</taxon>
        <taxon>Gammaproteobacteria</taxon>
        <taxon>Pseudomonadales</taxon>
        <taxon>Pseudomonadaceae</taxon>
        <taxon>Pseudomonas</taxon>
    </lineage>
</organism>